<evidence type="ECO:0000313" key="1">
    <source>
        <dbReference type="EMBL" id="MPC81066.1"/>
    </source>
</evidence>
<comment type="caution">
    <text evidence="1">The sequence shown here is derived from an EMBL/GenBank/DDBJ whole genome shotgun (WGS) entry which is preliminary data.</text>
</comment>
<proteinExistence type="predicted"/>
<sequence>MCFIFALIKALTSILICFSGLPVVVPVRAEQDI</sequence>
<organism evidence="1 2">
    <name type="scientific">Portunus trituberculatus</name>
    <name type="common">Swimming crab</name>
    <name type="synonym">Neptunus trituberculatus</name>
    <dbReference type="NCBI Taxonomy" id="210409"/>
    <lineage>
        <taxon>Eukaryota</taxon>
        <taxon>Metazoa</taxon>
        <taxon>Ecdysozoa</taxon>
        <taxon>Arthropoda</taxon>
        <taxon>Crustacea</taxon>
        <taxon>Multicrustacea</taxon>
        <taxon>Malacostraca</taxon>
        <taxon>Eumalacostraca</taxon>
        <taxon>Eucarida</taxon>
        <taxon>Decapoda</taxon>
        <taxon>Pleocyemata</taxon>
        <taxon>Brachyura</taxon>
        <taxon>Eubrachyura</taxon>
        <taxon>Portunoidea</taxon>
        <taxon>Portunidae</taxon>
        <taxon>Portuninae</taxon>
        <taxon>Portunus</taxon>
    </lineage>
</organism>
<protein>
    <submittedName>
        <fullName evidence="1">Uncharacterized protein</fullName>
    </submittedName>
</protein>
<dbReference type="EMBL" id="VSRR010055816">
    <property type="protein sequence ID" value="MPC81066.1"/>
    <property type="molecule type" value="Genomic_DNA"/>
</dbReference>
<reference evidence="1 2" key="1">
    <citation type="submission" date="2019-05" db="EMBL/GenBank/DDBJ databases">
        <title>Another draft genome of Portunus trituberculatus and its Hox gene families provides insights of decapod evolution.</title>
        <authorList>
            <person name="Jeong J.-H."/>
            <person name="Song I."/>
            <person name="Kim S."/>
            <person name="Choi T."/>
            <person name="Kim D."/>
            <person name="Ryu S."/>
            <person name="Kim W."/>
        </authorList>
    </citation>
    <scope>NUCLEOTIDE SEQUENCE [LARGE SCALE GENOMIC DNA]</scope>
    <source>
        <tissue evidence="1">Muscle</tissue>
    </source>
</reference>
<evidence type="ECO:0000313" key="2">
    <source>
        <dbReference type="Proteomes" id="UP000324222"/>
    </source>
</evidence>
<gene>
    <name evidence="1" type="ORF">E2C01_075666</name>
</gene>
<accession>A0A5B7IGD5</accession>
<name>A0A5B7IGD5_PORTR</name>
<dbReference type="Proteomes" id="UP000324222">
    <property type="component" value="Unassembled WGS sequence"/>
</dbReference>
<dbReference type="AlphaFoldDB" id="A0A5B7IGD5"/>
<keyword evidence="2" id="KW-1185">Reference proteome</keyword>